<evidence type="ECO:0000313" key="2">
    <source>
        <dbReference type="Proteomes" id="UP000292734"/>
    </source>
</evidence>
<protein>
    <submittedName>
        <fullName evidence="1">Uncharacterized protein</fullName>
    </submittedName>
</protein>
<name>A0A4Q4JD90_9SPHN</name>
<accession>A0A4Q4JD90</accession>
<comment type="caution">
    <text evidence="1">The sequence shown here is derived from an EMBL/GenBank/DDBJ whole genome shotgun (WGS) entry which is preliminary data.</text>
</comment>
<dbReference type="Proteomes" id="UP000292734">
    <property type="component" value="Unassembled WGS sequence"/>
</dbReference>
<evidence type="ECO:0000313" key="1">
    <source>
        <dbReference type="EMBL" id="RYM04459.1"/>
    </source>
</evidence>
<dbReference type="EMBL" id="SEOM01000001">
    <property type="protein sequence ID" value="RYM04459.1"/>
    <property type="molecule type" value="Genomic_DNA"/>
</dbReference>
<proteinExistence type="predicted"/>
<reference evidence="1 2" key="1">
    <citation type="submission" date="2019-02" db="EMBL/GenBank/DDBJ databases">
        <authorList>
            <person name="Feng G."/>
        </authorList>
    </citation>
    <scope>NUCLEOTIDE SEQUENCE [LARGE SCALE GENOMIC DNA]</scope>
    <source>
        <strain evidence="1 2">DSM 26779</strain>
    </source>
</reference>
<organism evidence="1 2">
    <name type="scientific">Sphingobium indicum</name>
    <dbReference type="NCBI Taxonomy" id="332055"/>
    <lineage>
        <taxon>Bacteria</taxon>
        <taxon>Pseudomonadati</taxon>
        <taxon>Pseudomonadota</taxon>
        <taxon>Alphaproteobacteria</taxon>
        <taxon>Sphingomonadales</taxon>
        <taxon>Sphingomonadaceae</taxon>
        <taxon>Sphingobium</taxon>
    </lineage>
</organism>
<dbReference type="AlphaFoldDB" id="A0A4Q4JD90"/>
<sequence>MECAARALCRLDGHREDEKREGRPLWQSYVPQVRTVLEVIHEPSPGMMEAGAEVIRYVSPDEAAPGHQGDAANVWRFMIDAMRNDVSHTG</sequence>
<gene>
    <name evidence="1" type="ORF">EWH08_00065</name>
</gene>